<gene>
    <name evidence="2" type="ORF">PFR001_LOCUS9194</name>
    <name evidence="3" type="ORF">PFR002_LOCUS7463</name>
</gene>
<protein>
    <recommendedName>
        <fullName evidence="6">FYVE-type domain-containing protein</fullName>
    </recommendedName>
</protein>
<name>A0AAV0UBL1_9STRA</name>
<dbReference type="PANTHER" id="PTHR43102:SF2">
    <property type="entry name" value="GAF DOMAIN-CONTAINING PROTEIN"/>
    <property type="match status" value="1"/>
</dbReference>
<evidence type="ECO:0000313" key="4">
    <source>
        <dbReference type="Proteomes" id="UP001157938"/>
    </source>
</evidence>
<accession>A0AAV0UBL1</accession>
<dbReference type="PANTHER" id="PTHR43102">
    <property type="entry name" value="SLR1143 PROTEIN"/>
    <property type="match status" value="1"/>
</dbReference>
<dbReference type="EMBL" id="CANTFK010000949">
    <property type="protein sequence ID" value="CAI5734371.1"/>
    <property type="molecule type" value="Genomic_DNA"/>
</dbReference>
<reference evidence="2 4" key="1">
    <citation type="submission" date="2021-11" db="EMBL/GenBank/DDBJ databases">
        <authorList>
            <person name="Islam A."/>
            <person name="Islam S."/>
            <person name="Flora M.S."/>
            <person name="Rahman M."/>
            <person name="Ziaur R.M."/>
            <person name="Epstein J.H."/>
            <person name="Hassan M."/>
            <person name="Klassen M."/>
            <person name="Woodard K."/>
            <person name="Webb A."/>
            <person name="Webby R.J."/>
            <person name="El Zowalaty M.E."/>
        </authorList>
    </citation>
    <scope>NUCLEOTIDE SEQUENCE [LARGE SCALE GENOMIC DNA]</scope>
    <source>
        <strain evidence="2">Pf1</strain>
    </source>
</reference>
<reference evidence="3" key="2">
    <citation type="submission" date="2022-12" db="EMBL/GenBank/DDBJ databases">
        <authorList>
            <person name="Webb A."/>
        </authorList>
    </citation>
    <scope>NUCLEOTIDE SEQUENCE</scope>
    <source>
        <strain evidence="3">Pf2</strain>
    </source>
</reference>
<feature type="region of interest" description="Disordered" evidence="1">
    <location>
        <begin position="54"/>
        <end position="82"/>
    </location>
</feature>
<dbReference type="EMBL" id="CAKLBC010001892">
    <property type="protein sequence ID" value="CAH0494120.1"/>
    <property type="molecule type" value="Genomic_DNA"/>
</dbReference>
<dbReference type="AlphaFoldDB" id="A0AAV0UBL1"/>
<keyword evidence="4" id="KW-1185">Reference proteome</keyword>
<dbReference type="Proteomes" id="UP001157938">
    <property type="component" value="Unassembled WGS sequence"/>
</dbReference>
<evidence type="ECO:0000313" key="5">
    <source>
        <dbReference type="Proteomes" id="UP001159659"/>
    </source>
</evidence>
<evidence type="ECO:0000256" key="1">
    <source>
        <dbReference type="SAM" id="MobiDB-lite"/>
    </source>
</evidence>
<dbReference type="Proteomes" id="UP001159659">
    <property type="component" value="Unassembled WGS sequence"/>
</dbReference>
<comment type="caution">
    <text evidence="3">The sequence shown here is derived from an EMBL/GenBank/DDBJ whole genome shotgun (WGS) entry which is preliminary data.</text>
</comment>
<sequence length="467" mass="52640">MPQQLHSFLLNRKRSTMNNGSIDTRDSNFRDQTQEILGDLGETCRYMDLMGSSSRRRTQLTSSTRTVPVDRPSPAMSSWHGIKSDGYVPTSRKVQVSDTELIHRACQANLASRKGRLLRVPSVMWDCKDISGFAMLSRRMGEDFEVLTTGEVACEPCDIEPLLRPRTESEYNAVARDFHGDQFIYGSIVHEVQPRGFGNDSDDESKDKSREDFHLDGEDHTAVRTACFARSRSFARNEEWCFLEHFQSRAVTPSSPFTTNESTISSTTTSVNIDDSTGFTIVISSMPENELTAGKMKKERVVQLHGITATYLVEAVPPTVGCRGPRSRVSFHATFTASKTIPDGWADSDIVRSRLLTIAKSLHRLPDLVLQRQHQASRFSQHGSFSSRSGQDYRDNEEAKNSRCIACTKRLRMKLLNAPTRRSKRCEICMYRACASCWSKENVETFSGPTTSVVICRRCHENFGNTE</sequence>
<organism evidence="3 5">
    <name type="scientific">Peronospora farinosa</name>
    <dbReference type="NCBI Taxonomy" id="134698"/>
    <lineage>
        <taxon>Eukaryota</taxon>
        <taxon>Sar</taxon>
        <taxon>Stramenopiles</taxon>
        <taxon>Oomycota</taxon>
        <taxon>Peronosporomycetes</taxon>
        <taxon>Peronosporales</taxon>
        <taxon>Peronosporaceae</taxon>
        <taxon>Peronospora</taxon>
    </lineage>
</organism>
<evidence type="ECO:0008006" key="6">
    <source>
        <dbReference type="Google" id="ProtNLM"/>
    </source>
</evidence>
<evidence type="ECO:0000313" key="3">
    <source>
        <dbReference type="EMBL" id="CAI5734371.1"/>
    </source>
</evidence>
<evidence type="ECO:0000313" key="2">
    <source>
        <dbReference type="EMBL" id="CAH0494120.1"/>
    </source>
</evidence>
<feature type="region of interest" description="Disordered" evidence="1">
    <location>
        <begin position="1"/>
        <end position="26"/>
    </location>
</feature>
<dbReference type="CDD" id="cd00065">
    <property type="entry name" value="FYVE_like_SF"/>
    <property type="match status" value="1"/>
</dbReference>
<proteinExistence type="predicted"/>